<dbReference type="SUPFAM" id="SSF56112">
    <property type="entry name" value="Protein kinase-like (PK-like)"/>
    <property type="match status" value="1"/>
</dbReference>
<dbReference type="GO" id="GO:0035556">
    <property type="term" value="P:intracellular signal transduction"/>
    <property type="evidence" value="ECO:0007669"/>
    <property type="project" value="TreeGrafter"/>
</dbReference>
<evidence type="ECO:0000313" key="5">
    <source>
        <dbReference type="Proteomes" id="UP000053890"/>
    </source>
</evidence>
<keyword evidence="2" id="KW-0067">ATP-binding</keyword>
<evidence type="ECO:0000313" key="4">
    <source>
        <dbReference type="EMBL" id="KPV73252.1"/>
    </source>
</evidence>
<dbReference type="OrthoDB" id="504170at2759"/>
<dbReference type="Gene3D" id="1.10.510.10">
    <property type="entry name" value="Transferase(Phosphotransferase) domain 1"/>
    <property type="match status" value="1"/>
</dbReference>
<dbReference type="GeneID" id="28973058"/>
<dbReference type="AlphaFoldDB" id="A0A0P9EVQ4"/>
<dbReference type="EMBL" id="KQ474083">
    <property type="protein sequence ID" value="KPV73252.1"/>
    <property type="molecule type" value="Genomic_DNA"/>
</dbReference>
<feature type="domain" description="Protein kinase" evidence="3">
    <location>
        <begin position="1"/>
        <end position="234"/>
    </location>
</feature>
<keyword evidence="5" id="KW-1185">Reference proteome</keyword>
<reference evidence="4 5" key="1">
    <citation type="journal article" date="2015" name="Front. Microbiol.">
        <title>Genome sequence of the plant growth promoting endophytic yeast Rhodotorula graminis WP1.</title>
        <authorList>
            <person name="Firrincieli A."/>
            <person name="Otillar R."/>
            <person name="Salamov A."/>
            <person name="Schmutz J."/>
            <person name="Khan Z."/>
            <person name="Redman R.S."/>
            <person name="Fleck N.D."/>
            <person name="Lindquist E."/>
            <person name="Grigoriev I.V."/>
            <person name="Doty S.L."/>
        </authorList>
    </citation>
    <scope>NUCLEOTIDE SEQUENCE [LARGE SCALE GENOMIC DNA]</scope>
    <source>
        <strain evidence="4 5">WP1</strain>
    </source>
</reference>
<keyword evidence="1" id="KW-0547">Nucleotide-binding</keyword>
<dbReference type="InterPro" id="IPR011009">
    <property type="entry name" value="Kinase-like_dom_sf"/>
</dbReference>
<gene>
    <name evidence="4" type="ORF">RHOBADRAFT_2369</name>
</gene>
<protein>
    <recommendedName>
        <fullName evidence="3">Protein kinase domain-containing protein</fullName>
    </recommendedName>
</protein>
<evidence type="ECO:0000259" key="3">
    <source>
        <dbReference type="PROSITE" id="PS50011"/>
    </source>
</evidence>
<dbReference type="Pfam" id="PF00069">
    <property type="entry name" value="Pkinase"/>
    <property type="match status" value="1"/>
</dbReference>
<name>A0A0P9EVQ4_RHOGW</name>
<accession>A0A0P9EVQ4</accession>
<feature type="non-terminal residue" evidence="4">
    <location>
        <position position="1"/>
    </location>
</feature>
<dbReference type="RefSeq" id="XP_018269301.1">
    <property type="nucleotide sequence ID" value="XM_018412609.1"/>
</dbReference>
<dbReference type="PROSITE" id="PS50011">
    <property type="entry name" value="PROTEIN_KINASE_DOM"/>
    <property type="match status" value="1"/>
</dbReference>
<dbReference type="OMA" id="YYSPQIV"/>
<dbReference type="STRING" id="578459.A0A0P9EVQ4"/>
<dbReference type="FunFam" id="1.10.510.10:FF:000571">
    <property type="entry name" value="Maternal embryonic leucine zipper kinase"/>
    <property type="match status" value="1"/>
</dbReference>
<dbReference type="SMART" id="SM00220">
    <property type="entry name" value="S_TKc"/>
    <property type="match status" value="1"/>
</dbReference>
<dbReference type="InterPro" id="IPR000719">
    <property type="entry name" value="Prot_kinase_dom"/>
</dbReference>
<evidence type="ECO:0000256" key="1">
    <source>
        <dbReference type="ARBA" id="ARBA00022741"/>
    </source>
</evidence>
<dbReference type="GO" id="GO:0004674">
    <property type="term" value="F:protein serine/threonine kinase activity"/>
    <property type="evidence" value="ECO:0007669"/>
    <property type="project" value="TreeGrafter"/>
</dbReference>
<feature type="non-terminal residue" evidence="4">
    <location>
        <position position="253"/>
    </location>
</feature>
<organism evidence="4 5">
    <name type="scientific">Rhodotorula graminis (strain WP1)</name>
    <dbReference type="NCBI Taxonomy" id="578459"/>
    <lineage>
        <taxon>Eukaryota</taxon>
        <taxon>Fungi</taxon>
        <taxon>Dikarya</taxon>
        <taxon>Basidiomycota</taxon>
        <taxon>Pucciniomycotina</taxon>
        <taxon>Microbotryomycetes</taxon>
        <taxon>Sporidiobolales</taxon>
        <taxon>Sporidiobolaceae</taxon>
        <taxon>Rhodotorula</taxon>
    </lineage>
</organism>
<dbReference type="GO" id="GO:0005737">
    <property type="term" value="C:cytoplasm"/>
    <property type="evidence" value="ECO:0007669"/>
    <property type="project" value="TreeGrafter"/>
</dbReference>
<evidence type="ECO:0000256" key="2">
    <source>
        <dbReference type="ARBA" id="ARBA00022840"/>
    </source>
</evidence>
<dbReference type="PANTHER" id="PTHR24346:SF110">
    <property type="entry name" value="NON-SPECIFIC SERINE_THREONINE PROTEIN KINASE"/>
    <property type="match status" value="1"/>
</dbReference>
<dbReference type="PANTHER" id="PTHR24346">
    <property type="entry name" value="MAP/MICROTUBULE AFFINITY-REGULATING KINASE"/>
    <property type="match status" value="1"/>
</dbReference>
<dbReference type="PROSITE" id="PS00108">
    <property type="entry name" value="PROTEIN_KINASE_ST"/>
    <property type="match status" value="1"/>
</dbReference>
<dbReference type="Proteomes" id="UP000053890">
    <property type="component" value="Unassembled WGS sequence"/>
</dbReference>
<sequence>LSAAYAALAVELTKHEIRSIGGYSLGRVIGEGPSSLFLLSLVATESSIYLVTELCSGGELFDYLVEQCAPPAGTGGLALAETRRIFGQLVLGVAYLHSEGVVHRDLKLENVLLDENVNVKIADMGFGREFERGRWLETKVGTLGYTAPEIVAGSRYLGEQVDIWSLGVILYALLTGSLPFDDDDESVMRSLILAGRYAVPAFLDPDASDLVQRILVVDPLRRPSLRDILAHPFFTRVPGPSSPPTTTARGPAP</sequence>
<proteinExistence type="predicted"/>
<dbReference type="GO" id="GO:0005524">
    <property type="term" value="F:ATP binding"/>
    <property type="evidence" value="ECO:0007669"/>
    <property type="project" value="UniProtKB-KW"/>
</dbReference>
<dbReference type="InterPro" id="IPR008271">
    <property type="entry name" value="Ser/Thr_kinase_AS"/>
</dbReference>